<dbReference type="InterPro" id="IPR006143">
    <property type="entry name" value="RND_pump_MFP"/>
</dbReference>
<feature type="coiled-coil region" evidence="3">
    <location>
        <begin position="229"/>
        <end position="294"/>
    </location>
</feature>
<dbReference type="Gene3D" id="1.10.287.470">
    <property type="entry name" value="Helix hairpin bin"/>
    <property type="match status" value="1"/>
</dbReference>
<dbReference type="GO" id="GO:0016020">
    <property type="term" value="C:membrane"/>
    <property type="evidence" value="ECO:0007669"/>
    <property type="project" value="InterPro"/>
</dbReference>
<dbReference type="InterPro" id="IPR058649">
    <property type="entry name" value="CzcB_C"/>
</dbReference>
<gene>
    <name evidence="10" type="ORF">Q9L42_007665</name>
</gene>
<dbReference type="GO" id="GO:0022857">
    <property type="term" value="F:transmembrane transporter activity"/>
    <property type="evidence" value="ECO:0007669"/>
    <property type="project" value="InterPro"/>
</dbReference>
<feature type="domain" description="CzcB-like barrel-sandwich hybrid" evidence="8">
    <location>
        <begin position="193"/>
        <end position="339"/>
    </location>
</feature>
<keyword evidence="11" id="KW-1185">Reference proteome</keyword>
<evidence type="ECO:0000259" key="8">
    <source>
        <dbReference type="Pfam" id="PF25973"/>
    </source>
</evidence>
<dbReference type="KEGG" id="mech:Q9L42_007665"/>
<sequence>MNRNSIIAILGIIVGGLLLAVLILASNPAADHDEHQHEESTDHDEDFPRGPHHGRLLSQDDFELEVTIYETGIPPQFRVYAYQDEKPLPPAAVQLEMTLLRLGGRREQIGFKPVDGYLLGDRVVEEPHSFAVKVEATFASKTYSFQYSQEEGRVHLPPAALESAGISVETAGPAEIERVLKLPGTIEFDQNHLAHVVPRVGGIVVEVRKRLGETVTRGEVLAVLESRDLAELKSRLATARKRLQLARSLYRREEQLWRDKISAEQDYLRAKTQLAEAEIAVATAKDQLEALGLDTDQAKHSVNLARYELRSPLNGTVMEKHLVAGEAVKADARVFVIADLSEVWGSFNVPANDLNRVRIGQQVRIQAPELGYETQAVIDYLGALVGEQTRSAPAHVHIENPERRWRPGLFVSVEVIEEKIAAPVTVSLEALQTWRGNEVVFVQSGDEFEVRPLKLGRRDTNKAEVIKGLVAGERYAVTNSFVLKADLGKAGATHQH</sequence>
<feature type="domain" description="CzcB N-terminal" evidence="7">
    <location>
        <begin position="54"/>
        <end position="145"/>
    </location>
</feature>
<keyword evidence="3" id="KW-0175">Coiled coil</keyword>
<dbReference type="SUPFAM" id="SSF111369">
    <property type="entry name" value="HlyD-like secretion proteins"/>
    <property type="match status" value="1"/>
</dbReference>
<evidence type="ECO:0000256" key="4">
    <source>
        <dbReference type="SAM" id="MobiDB-lite"/>
    </source>
</evidence>
<dbReference type="GO" id="GO:0060003">
    <property type="term" value="P:copper ion export"/>
    <property type="evidence" value="ECO:0007669"/>
    <property type="project" value="TreeGrafter"/>
</dbReference>
<dbReference type="Proteomes" id="UP001225378">
    <property type="component" value="Chromosome"/>
</dbReference>
<dbReference type="InterPro" id="IPR058792">
    <property type="entry name" value="Beta-barrel_RND_2"/>
</dbReference>
<evidence type="ECO:0000259" key="6">
    <source>
        <dbReference type="Pfam" id="PF25954"/>
    </source>
</evidence>
<dbReference type="InterPro" id="IPR058647">
    <property type="entry name" value="BSH_CzcB-like"/>
</dbReference>
<dbReference type="Pfam" id="PF25893">
    <property type="entry name" value="HH_CzcB"/>
    <property type="match status" value="1"/>
</dbReference>
<evidence type="ECO:0000256" key="1">
    <source>
        <dbReference type="ARBA" id="ARBA00009477"/>
    </source>
</evidence>
<dbReference type="Pfam" id="PF25954">
    <property type="entry name" value="Beta-barrel_RND_2"/>
    <property type="match status" value="1"/>
</dbReference>
<dbReference type="Pfam" id="PF25971">
    <property type="entry name" value="CzcB_N"/>
    <property type="match status" value="1"/>
</dbReference>
<comment type="similarity">
    <text evidence="1">Belongs to the membrane fusion protein (MFP) (TC 8.A.1) family.</text>
</comment>
<feature type="domain" description="CzcB-like C-terminal circularly permuted SH3-like" evidence="9">
    <location>
        <begin position="424"/>
        <end position="484"/>
    </location>
</feature>
<organism evidence="10 11">
    <name type="scientific">Methylomarinum roseum</name>
    <dbReference type="NCBI Taxonomy" id="3067653"/>
    <lineage>
        <taxon>Bacteria</taxon>
        <taxon>Pseudomonadati</taxon>
        <taxon>Pseudomonadota</taxon>
        <taxon>Gammaproteobacteria</taxon>
        <taxon>Methylococcales</taxon>
        <taxon>Methylococcaceae</taxon>
        <taxon>Methylomarinum</taxon>
    </lineage>
</organism>
<evidence type="ECO:0000259" key="7">
    <source>
        <dbReference type="Pfam" id="PF25971"/>
    </source>
</evidence>
<dbReference type="Gene3D" id="2.40.50.100">
    <property type="match status" value="1"/>
</dbReference>
<feature type="domain" description="CusB-like beta-barrel" evidence="6">
    <location>
        <begin position="343"/>
        <end position="417"/>
    </location>
</feature>
<evidence type="ECO:0000259" key="5">
    <source>
        <dbReference type="Pfam" id="PF25893"/>
    </source>
</evidence>
<reference evidence="10 11" key="1">
    <citation type="journal article" date="2024" name="Microbiology">
        <title>Methylomarinum rosea sp. nov., a novel halophilic methanotrophic bacterium from the hypersaline Lake Elton.</title>
        <authorList>
            <person name="Suleimanov R.Z."/>
            <person name="Oshkin I.Y."/>
            <person name="Danilova O.V."/>
            <person name="Suzina N.E."/>
            <person name="Dedysh S.N."/>
        </authorList>
    </citation>
    <scope>NUCLEOTIDE SEQUENCE [LARGE SCALE GENOMIC DNA]</scope>
    <source>
        <strain evidence="10 11">Ch1-1</strain>
    </source>
</reference>
<protein>
    <submittedName>
        <fullName evidence="10">Efflux RND transporter periplasmic adaptor subunit</fullName>
    </submittedName>
</protein>
<dbReference type="GO" id="GO:0015679">
    <property type="term" value="P:plasma membrane copper ion transport"/>
    <property type="evidence" value="ECO:0007669"/>
    <property type="project" value="TreeGrafter"/>
</dbReference>
<proteinExistence type="inferred from homology"/>
<dbReference type="NCBIfam" id="TIGR01730">
    <property type="entry name" value="RND_mfp"/>
    <property type="match status" value="1"/>
</dbReference>
<evidence type="ECO:0000259" key="9">
    <source>
        <dbReference type="Pfam" id="PF25975"/>
    </source>
</evidence>
<dbReference type="GO" id="GO:0046914">
    <property type="term" value="F:transition metal ion binding"/>
    <property type="evidence" value="ECO:0007669"/>
    <property type="project" value="TreeGrafter"/>
</dbReference>
<dbReference type="PANTHER" id="PTHR30097">
    <property type="entry name" value="CATION EFFLUX SYSTEM PROTEIN CUSB"/>
    <property type="match status" value="1"/>
</dbReference>
<dbReference type="FunFam" id="2.40.30.170:FF:000010">
    <property type="entry name" value="Efflux RND transporter periplasmic adaptor subunit"/>
    <property type="match status" value="1"/>
</dbReference>
<dbReference type="GO" id="GO:0030288">
    <property type="term" value="C:outer membrane-bounded periplasmic space"/>
    <property type="evidence" value="ECO:0007669"/>
    <property type="project" value="TreeGrafter"/>
</dbReference>
<keyword evidence="2" id="KW-0813">Transport</keyword>
<dbReference type="AlphaFoldDB" id="A0AAU7NYL0"/>
<evidence type="ECO:0000256" key="3">
    <source>
        <dbReference type="SAM" id="Coils"/>
    </source>
</evidence>
<dbReference type="EMBL" id="CP157743">
    <property type="protein sequence ID" value="XBS21992.1"/>
    <property type="molecule type" value="Genomic_DNA"/>
</dbReference>
<feature type="region of interest" description="Disordered" evidence="4">
    <location>
        <begin position="32"/>
        <end position="54"/>
    </location>
</feature>
<evidence type="ECO:0000313" key="10">
    <source>
        <dbReference type="EMBL" id="XBS21992.1"/>
    </source>
</evidence>
<dbReference type="PANTHER" id="PTHR30097:SF4">
    <property type="entry name" value="SLR6042 PROTEIN"/>
    <property type="match status" value="1"/>
</dbReference>
<evidence type="ECO:0000313" key="11">
    <source>
        <dbReference type="Proteomes" id="UP001225378"/>
    </source>
</evidence>
<dbReference type="Pfam" id="PF25973">
    <property type="entry name" value="BSH_CzcB"/>
    <property type="match status" value="1"/>
</dbReference>
<dbReference type="InterPro" id="IPR058646">
    <property type="entry name" value="CzcB_N"/>
</dbReference>
<dbReference type="Gene3D" id="2.40.420.20">
    <property type="match status" value="1"/>
</dbReference>
<dbReference type="Pfam" id="PF25975">
    <property type="entry name" value="CzcB_C"/>
    <property type="match status" value="1"/>
</dbReference>
<dbReference type="RefSeq" id="WP_305909033.1">
    <property type="nucleotide sequence ID" value="NZ_CP157743.1"/>
</dbReference>
<evidence type="ECO:0000256" key="2">
    <source>
        <dbReference type="ARBA" id="ARBA00022448"/>
    </source>
</evidence>
<accession>A0AAU7NYL0</accession>
<name>A0AAU7NYL0_9GAMM</name>
<dbReference type="InterPro" id="IPR051909">
    <property type="entry name" value="MFP_Cation_Efflux"/>
</dbReference>
<feature type="domain" description="CzcB-like alpha-helical hairpin" evidence="5">
    <location>
        <begin position="231"/>
        <end position="290"/>
    </location>
</feature>
<dbReference type="Gene3D" id="2.40.30.170">
    <property type="match status" value="1"/>
</dbReference>
<dbReference type="InterPro" id="IPR058648">
    <property type="entry name" value="HH_CzcB-like"/>
</dbReference>